<dbReference type="CDD" id="cd16564">
    <property type="entry name" value="RING-HC_RNF222"/>
    <property type="match status" value="1"/>
</dbReference>
<evidence type="ECO:0000313" key="7">
    <source>
        <dbReference type="Ensembl" id="ENSECRP00000030892.1"/>
    </source>
</evidence>
<keyword evidence="8" id="KW-1185">Reference proteome</keyword>
<feature type="domain" description="RING-type" evidence="6">
    <location>
        <begin position="15"/>
        <end position="65"/>
    </location>
</feature>
<dbReference type="Ensembl" id="ENSECRT00000031545.1">
    <property type="protein sequence ID" value="ENSECRP00000030892.1"/>
    <property type="gene ID" value="ENSECRG00000020962.1"/>
</dbReference>
<dbReference type="PANTHER" id="PTHR47095">
    <property type="entry name" value="RING FINGER PROTEIN 222"/>
    <property type="match status" value="1"/>
</dbReference>
<proteinExistence type="predicted"/>
<dbReference type="PROSITE" id="PS00518">
    <property type="entry name" value="ZF_RING_1"/>
    <property type="match status" value="1"/>
</dbReference>
<dbReference type="InterPro" id="IPR001841">
    <property type="entry name" value="Znf_RING"/>
</dbReference>
<dbReference type="SUPFAM" id="SSF57850">
    <property type="entry name" value="RING/U-box"/>
    <property type="match status" value="1"/>
</dbReference>
<evidence type="ECO:0000256" key="1">
    <source>
        <dbReference type="ARBA" id="ARBA00022723"/>
    </source>
</evidence>
<dbReference type="Pfam" id="PF13445">
    <property type="entry name" value="zf-RING_UBOX"/>
    <property type="match status" value="1"/>
</dbReference>
<evidence type="ECO:0000256" key="5">
    <source>
        <dbReference type="SAM" id="Phobius"/>
    </source>
</evidence>
<dbReference type="PROSITE" id="PS50089">
    <property type="entry name" value="ZF_RING_2"/>
    <property type="match status" value="1"/>
</dbReference>
<reference evidence="7" key="2">
    <citation type="submission" date="2025-08" db="UniProtKB">
        <authorList>
            <consortium name="Ensembl"/>
        </authorList>
    </citation>
    <scope>IDENTIFICATION</scope>
</reference>
<dbReference type="InterPro" id="IPR042973">
    <property type="entry name" value="RNF222"/>
</dbReference>
<evidence type="ECO:0000259" key="6">
    <source>
        <dbReference type="PROSITE" id="PS50089"/>
    </source>
</evidence>
<evidence type="ECO:0000256" key="3">
    <source>
        <dbReference type="ARBA" id="ARBA00022833"/>
    </source>
</evidence>
<dbReference type="PANTHER" id="PTHR47095:SF1">
    <property type="entry name" value="RING FINGER PROTEIN 222"/>
    <property type="match status" value="1"/>
</dbReference>
<reference evidence="7" key="1">
    <citation type="submission" date="2021-06" db="EMBL/GenBank/DDBJ databases">
        <authorList>
            <consortium name="Wellcome Sanger Institute Data Sharing"/>
        </authorList>
    </citation>
    <scope>NUCLEOTIDE SEQUENCE [LARGE SCALE GENOMIC DNA]</scope>
</reference>
<dbReference type="SMART" id="SM00184">
    <property type="entry name" value="RING"/>
    <property type="match status" value="1"/>
</dbReference>
<evidence type="ECO:0000313" key="8">
    <source>
        <dbReference type="Proteomes" id="UP000694620"/>
    </source>
</evidence>
<dbReference type="Gene3D" id="3.30.40.10">
    <property type="entry name" value="Zinc/RING finger domain, C3HC4 (zinc finger)"/>
    <property type="match status" value="1"/>
</dbReference>
<organism evidence="7 8">
    <name type="scientific">Erpetoichthys calabaricus</name>
    <name type="common">Rope fish</name>
    <name type="synonym">Calamoichthys calabaricus</name>
    <dbReference type="NCBI Taxonomy" id="27687"/>
    <lineage>
        <taxon>Eukaryota</taxon>
        <taxon>Metazoa</taxon>
        <taxon>Chordata</taxon>
        <taxon>Craniata</taxon>
        <taxon>Vertebrata</taxon>
        <taxon>Euteleostomi</taxon>
        <taxon>Actinopterygii</taxon>
        <taxon>Polypteriformes</taxon>
        <taxon>Polypteridae</taxon>
        <taxon>Erpetoichthys</taxon>
    </lineage>
</organism>
<dbReference type="InterPro" id="IPR017907">
    <property type="entry name" value="Znf_RING_CS"/>
</dbReference>
<dbReference type="InterPro" id="IPR013083">
    <property type="entry name" value="Znf_RING/FYVE/PHD"/>
</dbReference>
<keyword evidence="5" id="KW-0812">Transmembrane</keyword>
<keyword evidence="5" id="KW-1133">Transmembrane helix</keyword>
<reference evidence="7" key="3">
    <citation type="submission" date="2025-09" db="UniProtKB">
        <authorList>
            <consortium name="Ensembl"/>
        </authorList>
    </citation>
    <scope>IDENTIFICATION</scope>
</reference>
<gene>
    <name evidence="7" type="primary">RNF222</name>
</gene>
<keyword evidence="5" id="KW-0472">Membrane</keyword>
<evidence type="ECO:0000256" key="4">
    <source>
        <dbReference type="PROSITE-ProRule" id="PRU00175"/>
    </source>
</evidence>
<dbReference type="Proteomes" id="UP000694620">
    <property type="component" value="Chromosome 14"/>
</dbReference>
<dbReference type="GO" id="GO:0008270">
    <property type="term" value="F:zinc ion binding"/>
    <property type="evidence" value="ECO:0007669"/>
    <property type="project" value="UniProtKB-KW"/>
</dbReference>
<evidence type="ECO:0000256" key="2">
    <source>
        <dbReference type="ARBA" id="ARBA00022771"/>
    </source>
</evidence>
<name>A0A8C4TDL6_ERPCA</name>
<keyword evidence="1" id="KW-0479">Metal-binding</keyword>
<dbReference type="GeneTree" id="ENSGT00390000002856"/>
<protein>
    <submittedName>
        <fullName evidence="7">Ring finger protein 222</fullName>
    </submittedName>
</protein>
<keyword evidence="3" id="KW-0862">Zinc</keyword>
<keyword evidence="2 4" id="KW-0863">Zinc-finger</keyword>
<dbReference type="AlphaFoldDB" id="A0A8C4TDL6"/>
<feature type="transmembrane region" description="Helical" evidence="5">
    <location>
        <begin position="183"/>
        <end position="206"/>
    </location>
</feature>
<dbReference type="InterPro" id="IPR027370">
    <property type="entry name" value="Znf-RING_euk"/>
</dbReference>
<sequence>MTNNGSAGDPPPEECPVCYESYKSTSKRTLSCGHEFCHDCLVKTLVSSSQDGAVTRKNIICPICRHLTYINKKKPLALPNVSSVKQTLEVPVSPTPLGSSQSSGFTWDSQDQLQGVNAVRPSRSTRLLRFFRRSPGLPRTPSTHPQIFTISSQGRPMTEEDSVSIVLAPLHRTHRISCCRLKVLFVCLLLIIVGATISTILPWVLIK</sequence>
<accession>A0A8C4TDL6</accession>